<dbReference type="Proteomes" id="UP000615026">
    <property type="component" value="Unassembled WGS sequence"/>
</dbReference>
<accession>A0A928X2V1</accession>
<dbReference type="NCBIfam" id="TIGR01901">
    <property type="entry name" value="adhes_NPXG"/>
    <property type="match status" value="1"/>
</dbReference>
<dbReference type="RefSeq" id="WP_193992390.1">
    <property type="nucleotide sequence ID" value="NZ_JADEXP010000048.1"/>
</dbReference>
<evidence type="ECO:0000313" key="2">
    <source>
        <dbReference type="EMBL" id="MBE9066559.1"/>
    </source>
</evidence>
<protein>
    <submittedName>
        <fullName evidence="2">Filamentous hemagglutinin N-terminal domain-containing protein</fullName>
    </submittedName>
</protein>
<dbReference type="Gene3D" id="2.160.20.10">
    <property type="entry name" value="Single-stranded right-handed beta-helix, Pectin lyase-like"/>
    <property type="match status" value="2"/>
</dbReference>
<dbReference type="AlphaFoldDB" id="A0A928X2V1"/>
<dbReference type="InterPro" id="IPR008638">
    <property type="entry name" value="FhaB/CdiA-like_TPS"/>
</dbReference>
<gene>
    <name evidence="2" type="ORF">IQ260_07830</name>
</gene>
<dbReference type="EMBL" id="JADEXP010000048">
    <property type="protein sequence ID" value="MBE9066559.1"/>
    <property type="molecule type" value="Genomic_DNA"/>
</dbReference>
<dbReference type="SMART" id="SM00912">
    <property type="entry name" value="Haemagg_act"/>
    <property type="match status" value="1"/>
</dbReference>
<dbReference type="SUPFAM" id="SSF51126">
    <property type="entry name" value="Pectin lyase-like"/>
    <property type="match status" value="4"/>
</dbReference>
<feature type="non-terminal residue" evidence="2">
    <location>
        <position position="891"/>
    </location>
</feature>
<dbReference type="InterPro" id="IPR011050">
    <property type="entry name" value="Pectin_lyase_fold/virulence"/>
</dbReference>
<reference evidence="2" key="1">
    <citation type="submission" date="2020-10" db="EMBL/GenBank/DDBJ databases">
        <authorList>
            <person name="Castelo-Branco R."/>
            <person name="Eusebio N."/>
            <person name="Adriana R."/>
            <person name="Vieira A."/>
            <person name="Brugerolle De Fraissinette N."/>
            <person name="Rezende De Castro R."/>
            <person name="Schneider M.P."/>
            <person name="Vasconcelos V."/>
            <person name="Leao P.N."/>
        </authorList>
    </citation>
    <scope>NUCLEOTIDE SEQUENCE</scope>
    <source>
        <strain evidence="2">LEGE 11479</strain>
    </source>
</reference>
<organism evidence="2 3">
    <name type="scientific">Leptolyngbya cf. ectocarpi LEGE 11479</name>
    <dbReference type="NCBI Taxonomy" id="1828722"/>
    <lineage>
        <taxon>Bacteria</taxon>
        <taxon>Bacillati</taxon>
        <taxon>Cyanobacteriota</taxon>
        <taxon>Cyanophyceae</taxon>
        <taxon>Leptolyngbyales</taxon>
        <taxon>Leptolyngbyaceae</taxon>
        <taxon>Leptolyngbya group</taxon>
        <taxon>Leptolyngbya</taxon>
    </lineage>
</organism>
<name>A0A928X2V1_LEPEC</name>
<comment type="caution">
    <text evidence="2">The sequence shown here is derived from an EMBL/GenBank/DDBJ whole genome shotgun (WGS) entry which is preliminary data.</text>
</comment>
<keyword evidence="3" id="KW-1185">Reference proteome</keyword>
<feature type="domain" description="Filamentous haemagglutinin FhaB/tRNA nuclease CdiA-like TPS" evidence="1">
    <location>
        <begin position="47"/>
        <end position="160"/>
    </location>
</feature>
<sequence length="891" mass="90856">MMLSTAWNVATLPKRPTLVRIVAIVLLTVANFPIAAQAQITPDGTLGGELSTVTEGAMVRGDLADLIEGGAVRGSNLFHSFLEFNVGEGQRVYFASPVGIESILNRVTGDAPSNIFGILGVDGSADLFLLNPNGLVFGENAALDIEGSFYGTTGSAIELGNGVFSAVAPEQSRLLTVNPSVQLENYLTAASGNIENRGQLAASGDLMLVANVLDLQGQIAAGDDLTLLALDEVQIRDASETPFIGFAGDDLLVQGNEQVDIVVLSHPDSGLYSYGDMVLRSANPVGGDAHYWSGGSFRIETLDGEIGDLFSPIDPVIRTLGDVAIGAYTGTSLHILAGGSVQLGTAIITGPAVGELGIDFIQETIELSDGTPIQINGAAQPTLDVRAGILPEAIGFPNLDLFPGIAFGTAFTDIPSNADINVNNIFMNAPDGLVLLTNQYEPNAELSAGDIRIENPLTGGGIVAGSLQLGVPGGGKIAIDARDDISVINSVVTTLSLEDSGSEIFLLAKEDIRLDGSGGFITGAVTGVPFASTARGGDIRVAATNLELSNGAQINATTLGLGDAGNITIDLRGKASFDGINPLNQIVTGIRSSALDTASTGNAGQITLNAESLSITNGAGIESATAVQGNSGDITITVDKDIQLDGNTILNVLDANGNLVPVTRTSFISTSVGASAAGQGGNINVTSTSGSLLLEDGAQFFANTFGQESNEGLPSDAGNITIDVAENISLRSGAQLRSDTSGQGSAGEITLMAGETVEIDGIELINDQLTPSAISSSVRRDVDQSTGVPIIFAGAGNAGNITVDAKSFALTNGAVIESATFNQGNAGDVTIIADGAVELSGNRTFEVPNAEGNLVPITRLSNISTTVSAGAVGQGGAIEIDGSSLQMSDRA</sequence>
<dbReference type="Pfam" id="PF05860">
    <property type="entry name" value="TPS"/>
    <property type="match status" value="1"/>
</dbReference>
<evidence type="ECO:0000259" key="1">
    <source>
        <dbReference type="SMART" id="SM00912"/>
    </source>
</evidence>
<evidence type="ECO:0000313" key="3">
    <source>
        <dbReference type="Proteomes" id="UP000615026"/>
    </source>
</evidence>
<proteinExistence type="predicted"/>
<dbReference type="InterPro" id="IPR012334">
    <property type="entry name" value="Pectin_lyas_fold"/>
</dbReference>